<evidence type="ECO:0000313" key="2">
    <source>
        <dbReference type="Proteomes" id="UP001054945"/>
    </source>
</evidence>
<organism evidence="1 2">
    <name type="scientific">Caerostris extrusa</name>
    <name type="common">Bark spider</name>
    <name type="synonym">Caerostris bankana</name>
    <dbReference type="NCBI Taxonomy" id="172846"/>
    <lineage>
        <taxon>Eukaryota</taxon>
        <taxon>Metazoa</taxon>
        <taxon>Ecdysozoa</taxon>
        <taxon>Arthropoda</taxon>
        <taxon>Chelicerata</taxon>
        <taxon>Arachnida</taxon>
        <taxon>Araneae</taxon>
        <taxon>Araneomorphae</taxon>
        <taxon>Entelegynae</taxon>
        <taxon>Araneoidea</taxon>
        <taxon>Araneidae</taxon>
        <taxon>Caerostris</taxon>
    </lineage>
</organism>
<name>A0AAV4Y9H2_CAEEX</name>
<dbReference type="Proteomes" id="UP001054945">
    <property type="component" value="Unassembled WGS sequence"/>
</dbReference>
<gene>
    <name evidence="1" type="ORF">CEXT_89761</name>
</gene>
<proteinExistence type="predicted"/>
<sequence>MSRSKVRKYVGEERTLTVSLFSTQPQLPKIMHPSTHSLWMWRTSAHRSAMMGLCSGDPLLDREIFQCKHTGDSAEFKVYIELMFMKKW</sequence>
<evidence type="ECO:0000313" key="1">
    <source>
        <dbReference type="EMBL" id="GIZ04052.1"/>
    </source>
</evidence>
<keyword evidence="2" id="KW-1185">Reference proteome</keyword>
<protein>
    <submittedName>
        <fullName evidence="1">Uncharacterized protein</fullName>
    </submittedName>
</protein>
<accession>A0AAV4Y9H2</accession>
<reference evidence="1 2" key="1">
    <citation type="submission" date="2021-06" db="EMBL/GenBank/DDBJ databases">
        <title>Caerostris extrusa draft genome.</title>
        <authorList>
            <person name="Kono N."/>
            <person name="Arakawa K."/>
        </authorList>
    </citation>
    <scope>NUCLEOTIDE SEQUENCE [LARGE SCALE GENOMIC DNA]</scope>
</reference>
<comment type="caution">
    <text evidence="1">The sequence shown here is derived from an EMBL/GenBank/DDBJ whole genome shotgun (WGS) entry which is preliminary data.</text>
</comment>
<dbReference type="AlphaFoldDB" id="A0AAV4Y9H2"/>
<dbReference type="EMBL" id="BPLR01019027">
    <property type="protein sequence ID" value="GIZ04052.1"/>
    <property type="molecule type" value="Genomic_DNA"/>
</dbReference>